<evidence type="ECO:0000256" key="8">
    <source>
        <dbReference type="ARBA" id="ARBA00023136"/>
    </source>
</evidence>
<comment type="caution">
    <text evidence="11">The sequence shown here is derived from an EMBL/GenBank/DDBJ whole genome shotgun (WGS) entry which is preliminary data.</text>
</comment>
<dbReference type="InterPro" id="IPR043429">
    <property type="entry name" value="ArtM/GltK/GlnP/TcyL/YhdX-like"/>
</dbReference>
<organism evidence="11 12">
    <name type="scientific">Bacteriovorax antarcticus</name>
    <dbReference type="NCBI Taxonomy" id="3088717"/>
    <lineage>
        <taxon>Bacteria</taxon>
        <taxon>Pseudomonadati</taxon>
        <taxon>Bdellovibrionota</taxon>
        <taxon>Bacteriovoracia</taxon>
        <taxon>Bacteriovoracales</taxon>
        <taxon>Bacteriovoracaceae</taxon>
        <taxon>Bacteriovorax</taxon>
    </lineage>
</organism>
<keyword evidence="3 9" id="KW-0813">Transport</keyword>
<evidence type="ECO:0000256" key="7">
    <source>
        <dbReference type="ARBA" id="ARBA00022989"/>
    </source>
</evidence>
<keyword evidence="12" id="KW-1185">Reference proteome</keyword>
<dbReference type="PANTHER" id="PTHR30614">
    <property type="entry name" value="MEMBRANE COMPONENT OF AMINO ACID ABC TRANSPORTER"/>
    <property type="match status" value="1"/>
</dbReference>
<name>A0ABU5VTG7_9BACT</name>
<evidence type="ECO:0000313" key="12">
    <source>
        <dbReference type="Proteomes" id="UP001302274"/>
    </source>
</evidence>
<gene>
    <name evidence="11" type="ORF">SHI21_09045</name>
</gene>
<dbReference type="RefSeq" id="WP_323576038.1">
    <property type="nucleotide sequence ID" value="NZ_JAYGJQ010000001.1"/>
</dbReference>
<dbReference type="CDD" id="cd06261">
    <property type="entry name" value="TM_PBP2"/>
    <property type="match status" value="1"/>
</dbReference>
<evidence type="ECO:0000256" key="5">
    <source>
        <dbReference type="ARBA" id="ARBA00022692"/>
    </source>
</evidence>
<dbReference type="Proteomes" id="UP001302274">
    <property type="component" value="Unassembled WGS sequence"/>
</dbReference>
<reference evidence="11 12" key="1">
    <citation type="submission" date="2023-11" db="EMBL/GenBank/DDBJ databases">
        <title>A Novel Polar Bacteriovorax (B. antarcticus) Isolated from the Biocrust in Antarctica.</title>
        <authorList>
            <person name="Mun W."/>
            <person name="Choi S.Y."/>
            <person name="Mitchell R.J."/>
        </authorList>
    </citation>
    <scope>NUCLEOTIDE SEQUENCE [LARGE SCALE GENOMIC DNA]</scope>
    <source>
        <strain evidence="11 12">PP10</strain>
    </source>
</reference>
<feature type="transmembrane region" description="Helical" evidence="9">
    <location>
        <begin position="59"/>
        <end position="82"/>
    </location>
</feature>
<dbReference type="SUPFAM" id="SSF161098">
    <property type="entry name" value="MetI-like"/>
    <property type="match status" value="1"/>
</dbReference>
<keyword evidence="6" id="KW-0029">Amino-acid transport</keyword>
<evidence type="ECO:0000256" key="3">
    <source>
        <dbReference type="ARBA" id="ARBA00022448"/>
    </source>
</evidence>
<feature type="domain" description="ABC transmembrane type-1" evidence="10">
    <location>
        <begin position="23"/>
        <end position="217"/>
    </location>
</feature>
<dbReference type="EMBL" id="JAYGJQ010000001">
    <property type="protein sequence ID" value="MEA9356347.1"/>
    <property type="molecule type" value="Genomic_DNA"/>
</dbReference>
<evidence type="ECO:0000256" key="9">
    <source>
        <dbReference type="RuleBase" id="RU363032"/>
    </source>
</evidence>
<dbReference type="Gene3D" id="1.10.3720.10">
    <property type="entry name" value="MetI-like"/>
    <property type="match status" value="1"/>
</dbReference>
<sequence length="230" mass="25815">MEAELGFWAFSKIVVIPRLIEGMGVTLKLTFLSGTLGLILGMVLALLRISQYKILNWISLFYITLFRGTPLLLQILFIYFALPTIFEAYQINMVLDSFSAGVLALSLNSAAYLAEIYRAGILSIPKGQTEAARALGLSRHQTMYKIIIPQTYRRIIPPIVNELSALTKETSLVSVISLGELLYMTQRLGSKYLRVWEVYIWAAVGYLIIVMVLSFIASRIEKRLELKGGV</sequence>
<dbReference type="Pfam" id="PF00528">
    <property type="entry name" value="BPD_transp_1"/>
    <property type="match status" value="1"/>
</dbReference>
<dbReference type="InterPro" id="IPR000515">
    <property type="entry name" value="MetI-like"/>
</dbReference>
<dbReference type="PANTHER" id="PTHR30614:SF0">
    <property type="entry name" value="L-CYSTINE TRANSPORT SYSTEM PERMEASE PROTEIN TCYL"/>
    <property type="match status" value="1"/>
</dbReference>
<evidence type="ECO:0000256" key="6">
    <source>
        <dbReference type="ARBA" id="ARBA00022970"/>
    </source>
</evidence>
<accession>A0ABU5VTG7</accession>
<evidence type="ECO:0000256" key="4">
    <source>
        <dbReference type="ARBA" id="ARBA00022475"/>
    </source>
</evidence>
<dbReference type="InterPro" id="IPR010065">
    <property type="entry name" value="AA_ABC_transptr_permease_3TM"/>
</dbReference>
<evidence type="ECO:0000259" key="10">
    <source>
        <dbReference type="PROSITE" id="PS50928"/>
    </source>
</evidence>
<evidence type="ECO:0000256" key="2">
    <source>
        <dbReference type="ARBA" id="ARBA00010072"/>
    </source>
</evidence>
<comment type="subcellular location">
    <subcellularLocation>
        <location evidence="1">Cell inner membrane</location>
        <topology evidence="1">Multi-pass membrane protein</topology>
    </subcellularLocation>
    <subcellularLocation>
        <location evidence="9">Cell membrane</location>
        <topology evidence="9">Multi-pass membrane protein</topology>
    </subcellularLocation>
</comment>
<feature type="transmembrane region" description="Helical" evidence="9">
    <location>
        <begin position="198"/>
        <end position="217"/>
    </location>
</feature>
<protein>
    <submittedName>
        <fullName evidence="11">Amino acid ABC transporter permease</fullName>
    </submittedName>
</protein>
<evidence type="ECO:0000313" key="11">
    <source>
        <dbReference type="EMBL" id="MEA9356347.1"/>
    </source>
</evidence>
<dbReference type="InterPro" id="IPR035906">
    <property type="entry name" value="MetI-like_sf"/>
</dbReference>
<dbReference type="NCBIfam" id="TIGR01726">
    <property type="entry name" value="HEQRo_perm_3TM"/>
    <property type="match status" value="1"/>
</dbReference>
<keyword evidence="4" id="KW-1003">Cell membrane</keyword>
<comment type="similarity">
    <text evidence="2">Belongs to the binding-protein-dependent transport system permease family. HisMQ subfamily.</text>
</comment>
<keyword evidence="7 9" id="KW-1133">Transmembrane helix</keyword>
<keyword evidence="8 9" id="KW-0472">Membrane</keyword>
<dbReference type="PROSITE" id="PS50928">
    <property type="entry name" value="ABC_TM1"/>
    <property type="match status" value="1"/>
</dbReference>
<keyword evidence="5 9" id="KW-0812">Transmembrane</keyword>
<feature type="transmembrane region" description="Helical" evidence="9">
    <location>
        <begin position="29"/>
        <end position="47"/>
    </location>
</feature>
<proteinExistence type="inferred from homology"/>
<evidence type="ECO:0000256" key="1">
    <source>
        <dbReference type="ARBA" id="ARBA00004429"/>
    </source>
</evidence>